<dbReference type="InterPro" id="IPR006664">
    <property type="entry name" value="OMP_bac"/>
</dbReference>
<dbReference type="InterPro" id="IPR050330">
    <property type="entry name" value="Bact_OuterMem_StrucFunc"/>
</dbReference>
<dbReference type="CDD" id="cd07185">
    <property type="entry name" value="OmpA_C-like"/>
    <property type="match status" value="1"/>
</dbReference>
<dbReference type="EMBL" id="FNNZ01000011">
    <property type="protein sequence ID" value="SDW95683.1"/>
    <property type="molecule type" value="Genomic_DNA"/>
</dbReference>
<dbReference type="InterPro" id="IPR006665">
    <property type="entry name" value="OmpA-like"/>
</dbReference>
<dbReference type="GO" id="GO:0009279">
    <property type="term" value="C:cell outer membrane"/>
    <property type="evidence" value="ECO:0007669"/>
    <property type="project" value="UniProtKB-SubCell"/>
</dbReference>
<keyword evidence="4" id="KW-1133">Transmembrane helix</keyword>
<sequence>MSDVAPAVKSNPIYALVFLILSFVAGILLAYFRGPQTPATEPAATETVVALKVAESDAPISASVEAEAQPDPGVLNTRLTDAEAKIRRLEQELVAVAKQQAAFAFVVSEQRERPAGMLAETTAVAATEIDSEVVGAAAVTDRLEDDLARLGARPTERGHLVTLTESALRFPVGGSTIDAARSEGLQAIAEVLGRHERLMARIEGHTDRSGSATKNLALSQERARSVKDALAAMGVDASRIEIVGMGETRPLDDGATAQARQRNRRVEVYLIEP</sequence>
<protein>
    <submittedName>
        <fullName evidence="6">OmpA family protein</fullName>
    </submittedName>
</protein>
<dbReference type="PANTHER" id="PTHR30329">
    <property type="entry name" value="STATOR ELEMENT OF FLAGELLAR MOTOR COMPLEX"/>
    <property type="match status" value="1"/>
</dbReference>
<evidence type="ECO:0000313" key="7">
    <source>
        <dbReference type="Proteomes" id="UP000198816"/>
    </source>
</evidence>
<dbReference type="RefSeq" id="WP_093032601.1">
    <property type="nucleotide sequence ID" value="NZ_FNNZ01000011.1"/>
</dbReference>
<name>A0A1H2XS23_THIRO</name>
<reference evidence="7" key="1">
    <citation type="submission" date="2016-10" db="EMBL/GenBank/DDBJ databases">
        <authorList>
            <person name="Varghese N."/>
            <person name="Submissions S."/>
        </authorList>
    </citation>
    <scope>NUCLEOTIDE SEQUENCE [LARGE SCALE GENOMIC DNA]</scope>
    <source>
        <strain evidence="7">DSM 217</strain>
    </source>
</reference>
<dbReference type="PROSITE" id="PS51123">
    <property type="entry name" value="OMPA_2"/>
    <property type="match status" value="1"/>
</dbReference>
<keyword evidence="4" id="KW-0812">Transmembrane</keyword>
<organism evidence="6 7">
    <name type="scientific">Thiocapsa roseopersicina</name>
    <dbReference type="NCBI Taxonomy" id="1058"/>
    <lineage>
        <taxon>Bacteria</taxon>
        <taxon>Pseudomonadati</taxon>
        <taxon>Pseudomonadota</taxon>
        <taxon>Gammaproteobacteria</taxon>
        <taxon>Chromatiales</taxon>
        <taxon>Chromatiaceae</taxon>
        <taxon>Thiocapsa</taxon>
    </lineage>
</organism>
<feature type="domain" description="OmpA-like" evidence="5">
    <location>
        <begin position="157"/>
        <end position="273"/>
    </location>
</feature>
<evidence type="ECO:0000256" key="2">
    <source>
        <dbReference type="ARBA" id="ARBA00023136"/>
    </source>
</evidence>
<dbReference type="AlphaFoldDB" id="A0A1H2XS23"/>
<accession>A0A1H2XS23</accession>
<dbReference type="Pfam" id="PF00691">
    <property type="entry name" value="OmpA"/>
    <property type="match status" value="1"/>
</dbReference>
<proteinExistence type="predicted"/>
<dbReference type="Gene3D" id="3.30.1330.60">
    <property type="entry name" value="OmpA-like domain"/>
    <property type="match status" value="1"/>
</dbReference>
<evidence type="ECO:0000313" key="6">
    <source>
        <dbReference type="EMBL" id="SDW95683.1"/>
    </source>
</evidence>
<dbReference type="SUPFAM" id="SSF103088">
    <property type="entry name" value="OmpA-like"/>
    <property type="match status" value="1"/>
</dbReference>
<evidence type="ECO:0000256" key="1">
    <source>
        <dbReference type="ARBA" id="ARBA00004442"/>
    </source>
</evidence>
<evidence type="ECO:0000259" key="5">
    <source>
        <dbReference type="PROSITE" id="PS51123"/>
    </source>
</evidence>
<dbReference type="PRINTS" id="PR01021">
    <property type="entry name" value="OMPADOMAIN"/>
</dbReference>
<dbReference type="PANTHER" id="PTHR30329:SF20">
    <property type="entry name" value="EXPORTED PROTEIN"/>
    <property type="match status" value="1"/>
</dbReference>
<dbReference type="Proteomes" id="UP000198816">
    <property type="component" value="Unassembled WGS sequence"/>
</dbReference>
<comment type="subcellular location">
    <subcellularLocation>
        <location evidence="1">Cell outer membrane</location>
    </subcellularLocation>
</comment>
<keyword evidence="2 3" id="KW-0472">Membrane</keyword>
<dbReference type="STRING" id="1058.SAMN05421783_11194"/>
<gene>
    <name evidence="6" type="ORF">SAMN05421783_11194</name>
</gene>
<feature type="transmembrane region" description="Helical" evidence="4">
    <location>
        <begin position="12"/>
        <end position="32"/>
    </location>
</feature>
<evidence type="ECO:0000256" key="3">
    <source>
        <dbReference type="PROSITE-ProRule" id="PRU00473"/>
    </source>
</evidence>
<evidence type="ECO:0000256" key="4">
    <source>
        <dbReference type="SAM" id="Phobius"/>
    </source>
</evidence>
<dbReference type="OrthoDB" id="9782229at2"/>
<dbReference type="InterPro" id="IPR036737">
    <property type="entry name" value="OmpA-like_sf"/>
</dbReference>
<keyword evidence="7" id="KW-1185">Reference proteome</keyword>